<protein>
    <submittedName>
        <fullName evidence="2">Uncharacterized protein</fullName>
    </submittedName>
</protein>
<feature type="region of interest" description="Disordered" evidence="1">
    <location>
        <begin position="154"/>
        <end position="176"/>
    </location>
</feature>
<feature type="region of interest" description="Disordered" evidence="1">
    <location>
        <begin position="238"/>
        <end position="258"/>
    </location>
</feature>
<accession>A0A813AKT0</accession>
<reference evidence="2" key="1">
    <citation type="submission" date="2021-02" db="EMBL/GenBank/DDBJ databases">
        <authorList>
            <person name="Dougan E. K."/>
            <person name="Rhodes N."/>
            <person name="Thang M."/>
            <person name="Chan C."/>
        </authorList>
    </citation>
    <scope>NUCLEOTIDE SEQUENCE</scope>
</reference>
<feature type="compositionally biased region" description="Polar residues" evidence="1">
    <location>
        <begin position="47"/>
        <end position="64"/>
    </location>
</feature>
<feature type="region of interest" description="Disordered" evidence="1">
    <location>
        <begin position="38"/>
        <end position="69"/>
    </location>
</feature>
<organism evidence="2 3">
    <name type="scientific">Symbiodinium necroappetens</name>
    <dbReference type="NCBI Taxonomy" id="1628268"/>
    <lineage>
        <taxon>Eukaryota</taxon>
        <taxon>Sar</taxon>
        <taxon>Alveolata</taxon>
        <taxon>Dinophyceae</taxon>
        <taxon>Suessiales</taxon>
        <taxon>Symbiodiniaceae</taxon>
        <taxon>Symbiodinium</taxon>
    </lineage>
</organism>
<dbReference type="EMBL" id="CAJNJA010059934">
    <property type="protein sequence ID" value="CAE7869080.1"/>
    <property type="molecule type" value="Genomic_DNA"/>
</dbReference>
<evidence type="ECO:0000313" key="3">
    <source>
        <dbReference type="Proteomes" id="UP000601435"/>
    </source>
</evidence>
<feature type="compositionally biased region" description="Basic residues" evidence="1">
    <location>
        <begin position="161"/>
        <end position="174"/>
    </location>
</feature>
<feature type="non-terminal residue" evidence="2">
    <location>
        <position position="1"/>
    </location>
</feature>
<proteinExistence type="predicted"/>
<dbReference type="AlphaFoldDB" id="A0A813AKT0"/>
<evidence type="ECO:0000256" key="1">
    <source>
        <dbReference type="SAM" id="MobiDB-lite"/>
    </source>
</evidence>
<evidence type="ECO:0000313" key="2">
    <source>
        <dbReference type="EMBL" id="CAE7869080.1"/>
    </source>
</evidence>
<keyword evidence="3" id="KW-1185">Reference proteome</keyword>
<gene>
    <name evidence="2" type="ORF">SNEC2469_LOCUS27993</name>
</gene>
<dbReference type="OrthoDB" id="448112at2759"/>
<sequence length="440" mass="48755">VCVLRVSLAYSSCNSIIVGLFCNIMSATPVDEVIEIDSESDRETERTPPSSQETSSHTSPTSAESGGRSRRNFQQWAPHYGFGDCVGVEEACDMGPGGGPAAAGPPQRAQQAYVTFAICRICPKYTFSVALRRIETVDGDIAAELRLRMQRAWRRKDPSRPRRAARGPYKKSRRASPVCNAEWQAVTDESELGDYHDMQPDADPEAFVGIQTEVHKDNTEVENTKEDIPRDYMDAAAERGTKRAQSPKVMPRRSALRPRESVQAARAGWALQEHFQEVDEGQLLVLEDVQFKNCCLPLAVARSLEGLEATRTAVHKCAALWIEGLPEHLRNAVTKNEAKPGEMLFDDYLAKVVEDDTSMIACLVIPQDNITRVWAGRRAGLTTSRVIILKYVPCHFTSLLPKHGDPPIEMLLKGLPPVQAFSFIGTAELRESMCNAQRTS</sequence>
<name>A0A813AKT0_9DINO</name>
<dbReference type="Proteomes" id="UP000601435">
    <property type="component" value="Unassembled WGS sequence"/>
</dbReference>
<comment type="caution">
    <text evidence="2">The sequence shown here is derived from an EMBL/GenBank/DDBJ whole genome shotgun (WGS) entry which is preliminary data.</text>
</comment>